<dbReference type="SUPFAM" id="SSF51735">
    <property type="entry name" value="NAD(P)-binding Rossmann-fold domains"/>
    <property type="match status" value="1"/>
</dbReference>
<evidence type="ECO:0000313" key="10">
    <source>
        <dbReference type="Proteomes" id="UP000570678"/>
    </source>
</evidence>
<dbReference type="PRINTS" id="PR00084">
    <property type="entry name" value="MTLDHDRGNASE"/>
</dbReference>
<dbReference type="EC" id="1.1.1.17" evidence="2"/>
<dbReference type="Proteomes" id="UP000570678">
    <property type="component" value="Unassembled WGS sequence"/>
</dbReference>
<dbReference type="RefSeq" id="WP_062979489.1">
    <property type="nucleotide sequence ID" value="NZ_JAAXOT010000010.1"/>
</dbReference>
<protein>
    <recommendedName>
        <fullName evidence="3">Mannitol-1-phosphate 5-dehydrogenase</fullName>
        <ecNumber evidence="2">1.1.1.17</ecNumber>
    </recommendedName>
</protein>
<evidence type="ECO:0000256" key="6">
    <source>
        <dbReference type="ARBA" id="ARBA00048615"/>
    </source>
</evidence>
<dbReference type="InterPro" id="IPR013118">
    <property type="entry name" value="Mannitol_DH_C"/>
</dbReference>
<reference evidence="9 10" key="1">
    <citation type="submission" date="2020-04" db="EMBL/GenBank/DDBJ databases">
        <title>MicrobeNet Type strains.</title>
        <authorList>
            <person name="Nicholson A.C."/>
        </authorList>
    </citation>
    <scope>NUCLEOTIDE SEQUENCE [LARGE SCALE GENOMIC DNA]</scope>
    <source>
        <strain evidence="9 10">JCM 3332</strain>
    </source>
</reference>
<evidence type="ECO:0000259" key="7">
    <source>
        <dbReference type="Pfam" id="PF01232"/>
    </source>
</evidence>
<dbReference type="PANTHER" id="PTHR43362">
    <property type="entry name" value="MANNITOL DEHYDROGENASE DSF1-RELATED"/>
    <property type="match status" value="1"/>
</dbReference>
<evidence type="ECO:0000256" key="3">
    <source>
        <dbReference type="ARBA" id="ARBA00016219"/>
    </source>
</evidence>
<evidence type="ECO:0000256" key="4">
    <source>
        <dbReference type="ARBA" id="ARBA00023002"/>
    </source>
</evidence>
<dbReference type="PROSITE" id="PS00974">
    <property type="entry name" value="MANNITOL_DHGENASE"/>
    <property type="match status" value="1"/>
</dbReference>
<gene>
    <name evidence="9" type="ORF">HGA15_20000</name>
</gene>
<name>A0A846YKU3_9NOCA</name>
<comment type="catalytic activity">
    <reaction evidence="6">
        <text>D-mannitol 1-phosphate + NAD(+) = beta-D-fructose 6-phosphate + NADH + H(+)</text>
        <dbReference type="Rhea" id="RHEA:19661"/>
        <dbReference type="ChEBI" id="CHEBI:15378"/>
        <dbReference type="ChEBI" id="CHEBI:57540"/>
        <dbReference type="ChEBI" id="CHEBI:57634"/>
        <dbReference type="ChEBI" id="CHEBI:57945"/>
        <dbReference type="ChEBI" id="CHEBI:61381"/>
        <dbReference type="EC" id="1.1.1.17"/>
    </reaction>
</comment>
<dbReference type="InterPro" id="IPR036291">
    <property type="entry name" value="NAD(P)-bd_dom_sf"/>
</dbReference>
<dbReference type="EMBL" id="JAAXOT010000010">
    <property type="protein sequence ID" value="NKY58381.1"/>
    <property type="molecule type" value="Genomic_DNA"/>
</dbReference>
<keyword evidence="5" id="KW-0520">NAD</keyword>
<accession>A0A846YKU3</accession>
<dbReference type="GO" id="GO:0008926">
    <property type="term" value="F:mannitol-1-phosphate 5-dehydrogenase activity"/>
    <property type="evidence" value="ECO:0007669"/>
    <property type="project" value="UniProtKB-EC"/>
</dbReference>
<dbReference type="InterPro" id="IPR000669">
    <property type="entry name" value="Mannitol_DH"/>
</dbReference>
<dbReference type="InterPro" id="IPR023027">
    <property type="entry name" value="Mannitol_DH_CS"/>
</dbReference>
<dbReference type="GO" id="GO:0019594">
    <property type="term" value="P:mannitol metabolic process"/>
    <property type="evidence" value="ECO:0007669"/>
    <property type="project" value="InterPro"/>
</dbReference>
<dbReference type="Pfam" id="PF08125">
    <property type="entry name" value="Mannitol_dh_C"/>
    <property type="match status" value="1"/>
</dbReference>
<evidence type="ECO:0000256" key="5">
    <source>
        <dbReference type="ARBA" id="ARBA00023027"/>
    </source>
</evidence>
<evidence type="ECO:0000256" key="1">
    <source>
        <dbReference type="ARBA" id="ARBA00006541"/>
    </source>
</evidence>
<proteinExistence type="inferred from homology"/>
<dbReference type="Pfam" id="PF01232">
    <property type="entry name" value="Mannitol_dh"/>
    <property type="match status" value="1"/>
</dbReference>
<keyword evidence="10" id="KW-1185">Reference proteome</keyword>
<keyword evidence="4" id="KW-0560">Oxidoreductase</keyword>
<evidence type="ECO:0000259" key="8">
    <source>
        <dbReference type="Pfam" id="PF08125"/>
    </source>
</evidence>
<sequence length="451" mass="48655">MTVGPTPVPFARDNRPAPPVRMIHLGLGNFFRAHQAWYTAHAADSGEWGIAAFTGRSPAVAETLSAQDGLYTLVTRAHERDEFETVRALSHTYPASDTESWLGLFATSQVAVVTLTVTEAGYLRGEDGGLDHQDLAVAADIAALRADVRAGCSTAVGRLVAGLAARRAAGAGPIALVPCDNLPGNGAVLARLVREFAELTQPSLTRWIDSHVCFVTSAVDRITPATTPDDSALVERTLGYRDAAPVVTEPFREWVLCGDFPAGRPGWESSGAVFTSDVTPYENRKLWLLNGAHSLLAYTAPLRGHRTVASAVRDQVCRTWLDLWWREAEPHTGLPGADLGAYRRALLERFANPRIRHRLEQIAMDGSKKLPVRILPVLHRERTAGRIPEGAVRAIAGWVCHLTGHGVPVSDPGAAGVHDIDSALARLDPSLGVDVPLRAAILNEMHRLRNG</sequence>
<dbReference type="Gene3D" id="1.10.1040.10">
    <property type="entry name" value="N-(1-d-carboxylethyl)-l-norvaline Dehydrogenase, domain 2"/>
    <property type="match status" value="1"/>
</dbReference>
<dbReference type="InterPro" id="IPR013328">
    <property type="entry name" value="6PGD_dom2"/>
</dbReference>
<evidence type="ECO:0000313" key="9">
    <source>
        <dbReference type="EMBL" id="NKY58381.1"/>
    </source>
</evidence>
<dbReference type="InterPro" id="IPR008927">
    <property type="entry name" value="6-PGluconate_DH-like_C_sf"/>
</dbReference>
<dbReference type="InterPro" id="IPR050988">
    <property type="entry name" value="Mannitol_DH/Oxidoreductase"/>
</dbReference>
<dbReference type="PANTHER" id="PTHR43362:SF1">
    <property type="entry name" value="MANNITOL DEHYDROGENASE 2-RELATED"/>
    <property type="match status" value="1"/>
</dbReference>
<evidence type="ECO:0000256" key="2">
    <source>
        <dbReference type="ARBA" id="ARBA00012939"/>
    </source>
</evidence>
<comment type="caution">
    <text evidence="9">The sequence shown here is derived from an EMBL/GenBank/DDBJ whole genome shotgun (WGS) entry which is preliminary data.</text>
</comment>
<dbReference type="Gene3D" id="3.40.50.720">
    <property type="entry name" value="NAD(P)-binding Rossmann-like Domain"/>
    <property type="match status" value="1"/>
</dbReference>
<dbReference type="InterPro" id="IPR013131">
    <property type="entry name" value="Mannitol_DH_N"/>
</dbReference>
<organism evidence="9 10">
    <name type="scientific">Nocardia flavorosea</name>
    <dbReference type="NCBI Taxonomy" id="53429"/>
    <lineage>
        <taxon>Bacteria</taxon>
        <taxon>Bacillati</taxon>
        <taxon>Actinomycetota</taxon>
        <taxon>Actinomycetes</taxon>
        <taxon>Mycobacteriales</taxon>
        <taxon>Nocardiaceae</taxon>
        <taxon>Nocardia</taxon>
    </lineage>
</organism>
<feature type="domain" description="Mannitol dehydrogenase N-terminal" evidence="7">
    <location>
        <begin position="21"/>
        <end position="268"/>
    </location>
</feature>
<feature type="domain" description="Mannitol dehydrogenase C-terminal" evidence="8">
    <location>
        <begin position="277"/>
        <end position="412"/>
    </location>
</feature>
<dbReference type="SUPFAM" id="SSF48179">
    <property type="entry name" value="6-phosphogluconate dehydrogenase C-terminal domain-like"/>
    <property type="match status" value="1"/>
</dbReference>
<comment type="similarity">
    <text evidence="1">Belongs to the mannitol dehydrogenase family.</text>
</comment>
<dbReference type="AlphaFoldDB" id="A0A846YKU3"/>